<dbReference type="SUPFAM" id="SSF143456">
    <property type="entry name" value="VC0467-like"/>
    <property type="match status" value="1"/>
</dbReference>
<dbReference type="AlphaFoldDB" id="A0A1H3HK10"/>
<organism evidence="3 4">
    <name type="scientific">Lentibacter algarum</name>
    <dbReference type="NCBI Taxonomy" id="576131"/>
    <lineage>
        <taxon>Bacteria</taxon>
        <taxon>Pseudomonadati</taxon>
        <taxon>Pseudomonadota</taxon>
        <taxon>Alphaproteobacteria</taxon>
        <taxon>Rhodobacterales</taxon>
        <taxon>Roseobacteraceae</taxon>
        <taxon>Lentibacter</taxon>
    </lineage>
</organism>
<name>A0A1H3HK10_9RHOB</name>
<dbReference type="PANTHER" id="PTHR30327">
    <property type="entry name" value="UNCHARACTERIZED PROTEIN YQGE"/>
    <property type="match status" value="1"/>
</dbReference>
<dbReference type="GeneID" id="78123258"/>
<dbReference type="GO" id="GO:0005829">
    <property type="term" value="C:cytosol"/>
    <property type="evidence" value="ECO:0007669"/>
    <property type="project" value="TreeGrafter"/>
</dbReference>
<evidence type="ECO:0000313" key="3">
    <source>
        <dbReference type="EMBL" id="SDY15124.1"/>
    </source>
</evidence>
<dbReference type="Gene3D" id="3.40.1740.10">
    <property type="entry name" value="VC0467-like"/>
    <property type="match status" value="1"/>
</dbReference>
<keyword evidence="4" id="KW-1185">Reference proteome</keyword>
<dbReference type="RefSeq" id="WP_245724337.1">
    <property type="nucleotide sequence ID" value="NZ_CALJFH010000016.1"/>
</dbReference>
<dbReference type="Proteomes" id="UP000199026">
    <property type="component" value="Unassembled WGS sequence"/>
</dbReference>
<dbReference type="PANTHER" id="PTHR30327:SF1">
    <property type="entry name" value="UPF0301 PROTEIN YQGE"/>
    <property type="match status" value="1"/>
</dbReference>
<dbReference type="InterPro" id="IPR003774">
    <property type="entry name" value="AlgH-like"/>
</dbReference>
<accession>A0A1H3HK10</accession>
<reference evidence="3 4" key="1">
    <citation type="submission" date="2016-10" db="EMBL/GenBank/DDBJ databases">
        <authorList>
            <person name="de Groot N.N."/>
        </authorList>
    </citation>
    <scope>NUCLEOTIDE SEQUENCE [LARGE SCALE GENOMIC DNA]</scope>
    <source>
        <strain evidence="3 4">DSM 24677</strain>
    </source>
</reference>
<dbReference type="EMBL" id="FNPR01000001">
    <property type="protein sequence ID" value="SDY15124.1"/>
    <property type="molecule type" value="Genomic_DNA"/>
</dbReference>
<gene>
    <name evidence="3" type="ORF">SAMN05444486_101453</name>
</gene>
<comment type="similarity">
    <text evidence="1 2">Belongs to the UPF0301 (AlgH) family.</text>
</comment>
<sequence length="186" mass="19494">MRDESDLTGQLLIAMPDIGDPRFERSVILICEHSAEGTMGLILNKPSSDVSFHDLAEQLELGTPEAAQQVNFGGPVEMGRGFVLHSSEYVSGRSSHLVLEGLRLSTSLDVLEDMVTGTGPSAALLMLGYAGWGAGQLEAEILANGWLSGPADAAFVLSGGGEEMWSAALKRLGVNPLLLSATAGRA</sequence>
<dbReference type="STRING" id="576131.SAMN05444486_101453"/>
<evidence type="ECO:0000256" key="2">
    <source>
        <dbReference type="HAMAP-Rule" id="MF_00758"/>
    </source>
</evidence>
<evidence type="ECO:0000256" key="1">
    <source>
        <dbReference type="ARBA" id="ARBA00009600"/>
    </source>
</evidence>
<evidence type="ECO:0000313" key="4">
    <source>
        <dbReference type="Proteomes" id="UP000199026"/>
    </source>
</evidence>
<dbReference type="HAMAP" id="MF_00758">
    <property type="entry name" value="UPF0301"/>
    <property type="match status" value="1"/>
</dbReference>
<proteinExistence type="inferred from homology"/>
<protein>
    <recommendedName>
        <fullName evidence="2">UPF0301 protein SAMN05444486_101453</fullName>
    </recommendedName>
</protein>
<dbReference type="Pfam" id="PF02622">
    <property type="entry name" value="DUF179"/>
    <property type="match status" value="1"/>
</dbReference>